<dbReference type="CDD" id="cd00211">
    <property type="entry name" value="PTS_IIA_fru"/>
    <property type="match status" value="1"/>
</dbReference>
<sequence>MELGTLIDSQRVRCGVDVTSKKRSLELLSELLTDDLDAASTRTIFEGLTLRERLGSTGLGHGVALPHSRGASIETPRAAVIRLDKPIDFDAVDKEPVDLIFALLVPESSNDEHLRILARLAEMFRDTAFCARLRACRSNTDLYGSLIEWQSQNTG</sequence>
<proteinExistence type="predicted"/>
<dbReference type="SUPFAM" id="SSF55804">
    <property type="entry name" value="Phoshotransferase/anion transport protein"/>
    <property type="match status" value="1"/>
</dbReference>
<evidence type="ECO:0000313" key="2">
    <source>
        <dbReference type="EMBL" id="MRH78636.1"/>
    </source>
</evidence>
<dbReference type="Pfam" id="PF00359">
    <property type="entry name" value="PTS_EIIA_2"/>
    <property type="match status" value="1"/>
</dbReference>
<protein>
    <submittedName>
        <fullName evidence="2">PTS sugar transporter subunit IIA</fullName>
    </submittedName>
</protein>
<dbReference type="PROSITE" id="PS51094">
    <property type="entry name" value="PTS_EIIA_TYPE_2"/>
    <property type="match status" value="1"/>
</dbReference>
<organism evidence="2 3">
    <name type="scientific">Spiribacter salilacus</name>
    <dbReference type="NCBI Taxonomy" id="2664894"/>
    <lineage>
        <taxon>Bacteria</taxon>
        <taxon>Pseudomonadati</taxon>
        <taxon>Pseudomonadota</taxon>
        <taxon>Gammaproteobacteria</taxon>
        <taxon>Chromatiales</taxon>
        <taxon>Ectothiorhodospiraceae</taxon>
        <taxon>Spiribacter</taxon>
    </lineage>
</organism>
<gene>
    <name evidence="2" type="ORF">GH984_07945</name>
</gene>
<dbReference type="InterPro" id="IPR016152">
    <property type="entry name" value="PTrfase/Anion_transptr"/>
</dbReference>
<dbReference type="InterPro" id="IPR002178">
    <property type="entry name" value="PTS_EIIA_type-2_dom"/>
</dbReference>
<keyword evidence="2" id="KW-0813">Transport</keyword>
<reference evidence="2 3" key="1">
    <citation type="submission" date="2019-11" db="EMBL/GenBank/DDBJ databases">
        <authorList>
            <person name="Zhang X.Y."/>
        </authorList>
    </citation>
    <scope>NUCLEOTIDE SEQUENCE [LARGE SCALE GENOMIC DNA]</scope>
    <source>
        <strain evidence="2 3">C176</strain>
    </source>
</reference>
<dbReference type="AlphaFoldDB" id="A0A6N7QQF8"/>
<evidence type="ECO:0000313" key="3">
    <source>
        <dbReference type="Proteomes" id="UP000433788"/>
    </source>
</evidence>
<feature type="domain" description="PTS EIIA type-2" evidence="1">
    <location>
        <begin position="5"/>
        <end position="149"/>
    </location>
</feature>
<dbReference type="RefSeq" id="WP_153719690.1">
    <property type="nucleotide sequence ID" value="NZ_WJPP01000004.1"/>
</dbReference>
<keyword evidence="2" id="KW-0762">Sugar transport</keyword>
<dbReference type="PANTHER" id="PTHR47738:SF1">
    <property type="entry name" value="NITROGEN REGULATORY PROTEIN"/>
    <property type="match status" value="1"/>
</dbReference>
<dbReference type="Gene3D" id="3.40.930.10">
    <property type="entry name" value="Mannitol-specific EII, Chain A"/>
    <property type="match status" value="1"/>
</dbReference>
<accession>A0A6N7QQF8</accession>
<comment type="caution">
    <text evidence="2">The sequence shown here is derived from an EMBL/GenBank/DDBJ whole genome shotgun (WGS) entry which is preliminary data.</text>
</comment>
<dbReference type="Proteomes" id="UP000433788">
    <property type="component" value="Unassembled WGS sequence"/>
</dbReference>
<dbReference type="EMBL" id="WJPP01000004">
    <property type="protein sequence ID" value="MRH78636.1"/>
    <property type="molecule type" value="Genomic_DNA"/>
</dbReference>
<name>A0A6N7QQF8_9GAMM</name>
<dbReference type="GO" id="GO:0030295">
    <property type="term" value="F:protein kinase activator activity"/>
    <property type="evidence" value="ECO:0007669"/>
    <property type="project" value="TreeGrafter"/>
</dbReference>
<keyword evidence="3" id="KW-1185">Reference proteome</keyword>
<evidence type="ECO:0000259" key="1">
    <source>
        <dbReference type="PROSITE" id="PS51094"/>
    </source>
</evidence>
<dbReference type="PANTHER" id="PTHR47738">
    <property type="entry name" value="PTS SYSTEM FRUCTOSE-LIKE EIIA COMPONENT-RELATED"/>
    <property type="match status" value="1"/>
</dbReference>
<dbReference type="InterPro" id="IPR051541">
    <property type="entry name" value="PTS_SugarTrans_NitroReg"/>
</dbReference>